<evidence type="ECO:0000313" key="2">
    <source>
        <dbReference type="Proteomes" id="UP001331761"/>
    </source>
</evidence>
<dbReference type="Proteomes" id="UP001331761">
    <property type="component" value="Unassembled WGS sequence"/>
</dbReference>
<accession>A0AAN8FQ35</accession>
<dbReference type="AlphaFoldDB" id="A0AAN8FQ35"/>
<comment type="caution">
    <text evidence="1">The sequence shown here is derived from an EMBL/GenBank/DDBJ whole genome shotgun (WGS) entry which is preliminary data.</text>
</comment>
<name>A0AAN8FQ35_TRICO</name>
<reference evidence="1 2" key="1">
    <citation type="submission" date="2019-10" db="EMBL/GenBank/DDBJ databases">
        <title>Assembly and Annotation for the nematode Trichostrongylus colubriformis.</title>
        <authorList>
            <person name="Martin J."/>
        </authorList>
    </citation>
    <scope>NUCLEOTIDE SEQUENCE [LARGE SCALE GENOMIC DNA]</scope>
    <source>
        <strain evidence="1">G859</strain>
        <tissue evidence="1">Whole worm</tissue>
    </source>
</reference>
<sequence>MTQLCFEEFLGKYGFTMSDDNKLPFRNSTLQVSIMLDSSHLCSHFKRLNICMNGRYQELVDFDCLTNLTSSPTDAVFYLNQLSMIELFCGFSLPFIVYSQCLDQIAEEVTEAASMQCSEIDWNSCPSVTKSVLCRRSLVETFCEDPSSASAFCTYQQIPLRMTGWNNCENSPCCASAFHLYHLICMLILVRRLLRD</sequence>
<evidence type="ECO:0000313" key="1">
    <source>
        <dbReference type="EMBL" id="KAK5982957.1"/>
    </source>
</evidence>
<organism evidence="1 2">
    <name type="scientific">Trichostrongylus colubriformis</name>
    <name type="common">Black scour worm</name>
    <dbReference type="NCBI Taxonomy" id="6319"/>
    <lineage>
        <taxon>Eukaryota</taxon>
        <taxon>Metazoa</taxon>
        <taxon>Ecdysozoa</taxon>
        <taxon>Nematoda</taxon>
        <taxon>Chromadorea</taxon>
        <taxon>Rhabditida</taxon>
        <taxon>Rhabditina</taxon>
        <taxon>Rhabditomorpha</taxon>
        <taxon>Strongyloidea</taxon>
        <taxon>Trichostrongylidae</taxon>
        <taxon>Trichostrongylus</taxon>
    </lineage>
</organism>
<protein>
    <submittedName>
        <fullName evidence="1">Uncharacterized protein</fullName>
    </submittedName>
</protein>
<dbReference type="EMBL" id="WIXE01004520">
    <property type="protein sequence ID" value="KAK5982957.1"/>
    <property type="molecule type" value="Genomic_DNA"/>
</dbReference>
<gene>
    <name evidence="1" type="ORF">GCK32_011647</name>
</gene>
<keyword evidence="2" id="KW-1185">Reference proteome</keyword>
<proteinExistence type="predicted"/>